<proteinExistence type="predicted"/>
<dbReference type="InterPro" id="IPR008271">
    <property type="entry name" value="Ser/Thr_kinase_AS"/>
</dbReference>
<dbReference type="SUPFAM" id="SSF56112">
    <property type="entry name" value="Protein kinase-like (PK-like)"/>
    <property type="match status" value="1"/>
</dbReference>
<keyword evidence="3" id="KW-1185">Reference proteome</keyword>
<evidence type="ECO:0000259" key="1">
    <source>
        <dbReference type="PROSITE" id="PS50011"/>
    </source>
</evidence>
<dbReference type="PROSITE" id="PS50011">
    <property type="entry name" value="PROTEIN_KINASE_DOM"/>
    <property type="match status" value="1"/>
</dbReference>
<dbReference type="Gene3D" id="1.10.510.10">
    <property type="entry name" value="Transferase(Phosphotransferase) domain 1"/>
    <property type="match status" value="1"/>
</dbReference>
<dbReference type="GO" id="GO:0004674">
    <property type="term" value="F:protein serine/threonine kinase activity"/>
    <property type="evidence" value="ECO:0007669"/>
    <property type="project" value="TreeGrafter"/>
</dbReference>
<dbReference type="HOGENOM" id="CLU_678093_0_0_1"/>
<feature type="domain" description="Protein kinase" evidence="1">
    <location>
        <begin position="74"/>
        <end position="406"/>
    </location>
</feature>
<dbReference type="PANTHER" id="PTHR44329:SF214">
    <property type="entry name" value="PROTEIN KINASE DOMAIN-CONTAINING PROTEIN"/>
    <property type="match status" value="1"/>
</dbReference>
<dbReference type="InterPro" id="IPR011009">
    <property type="entry name" value="Kinase-like_dom_sf"/>
</dbReference>
<dbReference type="AlphaFoldDB" id="A0A0C3GQU9"/>
<gene>
    <name evidence="2" type="ORF">OIDMADRAFT_128405</name>
</gene>
<dbReference type="PROSITE" id="PS00108">
    <property type="entry name" value="PROTEIN_KINASE_ST"/>
    <property type="match status" value="1"/>
</dbReference>
<dbReference type="InterPro" id="IPR000719">
    <property type="entry name" value="Prot_kinase_dom"/>
</dbReference>
<organism evidence="2 3">
    <name type="scientific">Oidiodendron maius (strain Zn)</name>
    <dbReference type="NCBI Taxonomy" id="913774"/>
    <lineage>
        <taxon>Eukaryota</taxon>
        <taxon>Fungi</taxon>
        <taxon>Dikarya</taxon>
        <taxon>Ascomycota</taxon>
        <taxon>Pezizomycotina</taxon>
        <taxon>Leotiomycetes</taxon>
        <taxon>Leotiomycetes incertae sedis</taxon>
        <taxon>Myxotrichaceae</taxon>
        <taxon>Oidiodendron</taxon>
    </lineage>
</organism>
<dbReference type="GO" id="GO:0005524">
    <property type="term" value="F:ATP binding"/>
    <property type="evidence" value="ECO:0007669"/>
    <property type="project" value="InterPro"/>
</dbReference>
<dbReference type="OrthoDB" id="626167at2759"/>
<dbReference type="SMART" id="SM00220">
    <property type="entry name" value="S_TKc"/>
    <property type="match status" value="1"/>
</dbReference>
<reference evidence="3" key="2">
    <citation type="submission" date="2015-01" db="EMBL/GenBank/DDBJ databases">
        <title>Evolutionary Origins and Diversification of the Mycorrhizal Mutualists.</title>
        <authorList>
            <consortium name="DOE Joint Genome Institute"/>
            <consortium name="Mycorrhizal Genomics Consortium"/>
            <person name="Kohler A."/>
            <person name="Kuo A."/>
            <person name="Nagy L.G."/>
            <person name="Floudas D."/>
            <person name="Copeland A."/>
            <person name="Barry K.W."/>
            <person name="Cichocki N."/>
            <person name="Veneault-Fourrey C."/>
            <person name="LaButti K."/>
            <person name="Lindquist E.A."/>
            <person name="Lipzen A."/>
            <person name="Lundell T."/>
            <person name="Morin E."/>
            <person name="Murat C."/>
            <person name="Riley R."/>
            <person name="Ohm R."/>
            <person name="Sun H."/>
            <person name="Tunlid A."/>
            <person name="Henrissat B."/>
            <person name="Grigoriev I.V."/>
            <person name="Hibbett D.S."/>
            <person name="Martin F."/>
        </authorList>
    </citation>
    <scope>NUCLEOTIDE SEQUENCE [LARGE SCALE GENOMIC DNA]</scope>
    <source>
        <strain evidence="3">Zn</strain>
    </source>
</reference>
<dbReference type="InParanoid" id="A0A0C3GQU9"/>
<dbReference type="PANTHER" id="PTHR44329">
    <property type="entry name" value="SERINE/THREONINE-PROTEIN KINASE TNNI3K-RELATED"/>
    <property type="match status" value="1"/>
</dbReference>
<dbReference type="Proteomes" id="UP000054321">
    <property type="component" value="Unassembled WGS sequence"/>
</dbReference>
<reference evidence="2 3" key="1">
    <citation type="submission" date="2014-04" db="EMBL/GenBank/DDBJ databases">
        <authorList>
            <consortium name="DOE Joint Genome Institute"/>
            <person name="Kuo A."/>
            <person name="Martino E."/>
            <person name="Perotto S."/>
            <person name="Kohler A."/>
            <person name="Nagy L.G."/>
            <person name="Floudas D."/>
            <person name="Copeland A."/>
            <person name="Barry K.W."/>
            <person name="Cichocki N."/>
            <person name="Veneault-Fourrey C."/>
            <person name="LaButti K."/>
            <person name="Lindquist E.A."/>
            <person name="Lipzen A."/>
            <person name="Lundell T."/>
            <person name="Morin E."/>
            <person name="Murat C."/>
            <person name="Sun H."/>
            <person name="Tunlid A."/>
            <person name="Henrissat B."/>
            <person name="Grigoriev I.V."/>
            <person name="Hibbett D.S."/>
            <person name="Martin F."/>
            <person name="Nordberg H.P."/>
            <person name="Cantor M.N."/>
            <person name="Hua S.X."/>
        </authorList>
    </citation>
    <scope>NUCLEOTIDE SEQUENCE [LARGE SCALE GENOMIC DNA]</scope>
    <source>
        <strain evidence="2 3">Zn</strain>
    </source>
</reference>
<dbReference type="EMBL" id="KN832880">
    <property type="protein sequence ID" value="KIM98420.1"/>
    <property type="molecule type" value="Genomic_DNA"/>
</dbReference>
<evidence type="ECO:0000313" key="2">
    <source>
        <dbReference type="EMBL" id="KIM98420.1"/>
    </source>
</evidence>
<accession>A0A0C3GQU9</accession>
<sequence>MSYPGHQLRASRRTREIFVRNLEPPPISRSRSRSASPQLSIHNRLDQKDAETNLVNFVDFLSDEDVNIERDIPLNDAKLVGLGSTMEVYSATWKGQQVAVKRMRRDKMPSRSANLPYEHDTAFAKAAREFYRDVKSMMQEILVISREPLSTHRNIVRLLAVSWDDDEGYWDNHLFPPIMVVELANADTPTLDTFYMNRSGSKTFSTDIGFIADIADGLSALHMCGVIHGDLKPQNILLFEDPETKGGLIAKVADFGFANIEVLKESILGESERWEAPERIYGCPEEIMTAMQELDLAGCASDVYSFGLVAIFIALDGVDSLAIQGVRNGESAGVEETIREMKFTDQARSKIEERLRAYYEELDWQESSGANELCERYISLIHDTLQSIPPKRVSSLDGMRLRLTGR</sequence>
<dbReference type="Gene3D" id="3.30.200.20">
    <property type="entry name" value="Phosphorylase Kinase, domain 1"/>
    <property type="match status" value="1"/>
</dbReference>
<dbReference type="STRING" id="913774.A0A0C3GQU9"/>
<evidence type="ECO:0000313" key="3">
    <source>
        <dbReference type="Proteomes" id="UP000054321"/>
    </source>
</evidence>
<name>A0A0C3GQU9_OIDMZ</name>
<dbReference type="Pfam" id="PF00069">
    <property type="entry name" value="Pkinase"/>
    <property type="match status" value="1"/>
</dbReference>
<protein>
    <recommendedName>
        <fullName evidence="1">Protein kinase domain-containing protein</fullName>
    </recommendedName>
</protein>
<dbReference type="InterPro" id="IPR051681">
    <property type="entry name" value="Ser/Thr_Kinases-Pseudokinases"/>
</dbReference>